<keyword evidence="2" id="KW-1185">Reference proteome</keyword>
<dbReference type="AlphaFoldDB" id="A0AAJ0G736"/>
<protein>
    <submittedName>
        <fullName evidence="1">Uncharacterized protein</fullName>
    </submittedName>
</protein>
<name>A0AAJ0G736_9PEZI</name>
<gene>
    <name evidence="1" type="ORF">LTR09_012086</name>
</gene>
<dbReference type="Proteomes" id="UP001271007">
    <property type="component" value="Unassembled WGS sequence"/>
</dbReference>
<comment type="caution">
    <text evidence="1">The sequence shown here is derived from an EMBL/GenBank/DDBJ whole genome shotgun (WGS) entry which is preliminary data.</text>
</comment>
<evidence type="ECO:0000313" key="1">
    <source>
        <dbReference type="EMBL" id="KAK3046447.1"/>
    </source>
</evidence>
<organism evidence="1 2">
    <name type="scientific">Extremus antarcticus</name>
    <dbReference type="NCBI Taxonomy" id="702011"/>
    <lineage>
        <taxon>Eukaryota</taxon>
        <taxon>Fungi</taxon>
        <taxon>Dikarya</taxon>
        <taxon>Ascomycota</taxon>
        <taxon>Pezizomycotina</taxon>
        <taxon>Dothideomycetes</taxon>
        <taxon>Dothideomycetidae</taxon>
        <taxon>Mycosphaerellales</taxon>
        <taxon>Extremaceae</taxon>
        <taxon>Extremus</taxon>
    </lineage>
</organism>
<sequence>MDESNLLTNEIAKALLRPAKPAASQSAEDKRAWSRKLVPARPRCDSVLDKLWDSLLMRSYDFISGSKPDAQRRMLARDARMRLDTEELRRDTLETHADHSKWKHTPYISFTSSPQNLQDIAEMRATRNRGDQSIVVVDPRIRLELGLPVLHCGEEMSYYNVKSPYEANYWSDQYLCLWEVTPVEVVGIWSWSFLQSETDWFEMIVLPAVEQHRQSRTRSDGAGAVSYREGILSGYTHASLHQRCNRPQDIDFDEADDALNSAGAVSSDDYDDAYNDSFWSDSDDSYERVCNENRTGELMKMGQTPAWIQAHCKEVHQWRNWQERGGRADERQMETPNRIWVGGQRCQRFFKAGGWQRYFVVGAGFEETTSADDIDKQRQAETILSQYERTIQEARAQRAVEGDSSRFVPNAWFSFTGWSGHLAQFQSKEQIQAYIQRAADDGADDGLEDACHGTRRLIRAAFRICKPEIVSKAALDSANRRETGAESNARPFYAGQQVKTIRKYCDSWVHILRCIWRTALQRERPKYTITERQSRCLEQLQEAAALEGRDHEEDGPGRSNAQRMKERRQAIEDACGIFWIAMFDHELKDSEFKSGIMSGLAVLGIDTQNGSWKSAMSYTPILSAIVAVMRALVVYRAWQIRQNSIREHIATGWSTEEASDQARSVVDGVDKLVARFMTLRKFGGRISPMDRILRLRTYGLKIRMTTKAGGTVAWEGNNVLVNKIRFGMDDIRTVVHGLYETVRSRLQTELLFVDEVNTLPDFDIKSLADNAAELSEGWNFLHDSRNQFAVDGQRWMWRRMFAEQKIEGRFIVGGLEHVESRDDIQWNQKAVEDYFRGVRRFKEECAVLVHLTAGAPARATELISIQVENGLDGRGQRGVFIENGMVDMVTSYHKGWSASKKSKIIHRYVPREVGELIVYSMSLLEPWVRQLQNMVHNQTDFSPFMWEPKPKKY</sequence>
<accession>A0AAJ0G736</accession>
<reference evidence="1" key="1">
    <citation type="submission" date="2023-04" db="EMBL/GenBank/DDBJ databases">
        <title>Black Yeasts Isolated from many extreme environments.</title>
        <authorList>
            <person name="Coleine C."/>
            <person name="Stajich J.E."/>
            <person name="Selbmann L."/>
        </authorList>
    </citation>
    <scope>NUCLEOTIDE SEQUENCE</scope>
    <source>
        <strain evidence="1">CCFEE 5312</strain>
    </source>
</reference>
<evidence type="ECO:0000313" key="2">
    <source>
        <dbReference type="Proteomes" id="UP001271007"/>
    </source>
</evidence>
<dbReference type="EMBL" id="JAWDJX010000092">
    <property type="protein sequence ID" value="KAK3046447.1"/>
    <property type="molecule type" value="Genomic_DNA"/>
</dbReference>
<proteinExistence type="predicted"/>